<feature type="domain" description="Phosphoadenosine phosphosulphate reductase" evidence="1">
    <location>
        <begin position="28"/>
        <end position="186"/>
    </location>
</feature>
<dbReference type="EMBL" id="BK015186">
    <property type="protein sequence ID" value="DAD94920.1"/>
    <property type="molecule type" value="Genomic_DNA"/>
</dbReference>
<evidence type="ECO:0000313" key="2">
    <source>
        <dbReference type="EMBL" id="DAD94920.1"/>
    </source>
</evidence>
<accession>A0A8S5NL11</accession>
<name>A0A8S5NL11_9CAUD</name>
<sequence length="240" mass="27849">MLIGVCQMAALSGVETIKEVRKRQDKTLLAFSGGKDAVATYLAIKDYFDEVVPYYLYLVPDLAFVDEQLDMYERQFGFKITKLPHPSLHRLLNNFVFQPPQNCAVIEDAGLPDFDYTDIQAAMCQLHNLDKKTLVADGVRAADSPMRRIAIQTHDSINYNLLKYHPIWDWKKADLVECFKKHNVRLGSDYKIFGRSFDGLDLRFLLPIKKHYPDDYKRILEFFPMADLEIFRWECANGKI</sequence>
<reference evidence="2" key="1">
    <citation type="journal article" date="2021" name="Proc. Natl. Acad. Sci. U.S.A.">
        <title>A Catalog of Tens of Thousands of Viruses from Human Metagenomes Reveals Hidden Associations with Chronic Diseases.</title>
        <authorList>
            <person name="Tisza M.J."/>
            <person name="Buck C.B."/>
        </authorList>
    </citation>
    <scope>NUCLEOTIDE SEQUENCE</scope>
    <source>
        <strain evidence="2">CtYgF8</strain>
    </source>
</reference>
<dbReference type="SUPFAM" id="SSF52402">
    <property type="entry name" value="Adenine nucleotide alpha hydrolases-like"/>
    <property type="match status" value="1"/>
</dbReference>
<protein>
    <submittedName>
        <fullName evidence="2">Phosphoadenosine-phosphosulfate reductase</fullName>
    </submittedName>
</protein>
<dbReference type="InterPro" id="IPR002500">
    <property type="entry name" value="PAPS_reduct_dom"/>
</dbReference>
<dbReference type="InterPro" id="IPR014729">
    <property type="entry name" value="Rossmann-like_a/b/a_fold"/>
</dbReference>
<evidence type="ECO:0000259" key="1">
    <source>
        <dbReference type="Pfam" id="PF01507"/>
    </source>
</evidence>
<proteinExistence type="predicted"/>
<dbReference type="GO" id="GO:0003824">
    <property type="term" value="F:catalytic activity"/>
    <property type="evidence" value="ECO:0007669"/>
    <property type="project" value="InterPro"/>
</dbReference>
<organism evidence="2">
    <name type="scientific">Siphoviridae sp. ctYgF8</name>
    <dbReference type="NCBI Taxonomy" id="2826378"/>
    <lineage>
        <taxon>Viruses</taxon>
        <taxon>Duplodnaviria</taxon>
        <taxon>Heunggongvirae</taxon>
        <taxon>Uroviricota</taxon>
        <taxon>Caudoviricetes</taxon>
    </lineage>
</organism>
<dbReference type="Gene3D" id="3.40.50.620">
    <property type="entry name" value="HUPs"/>
    <property type="match status" value="1"/>
</dbReference>
<dbReference type="Pfam" id="PF01507">
    <property type="entry name" value="PAPS_reduct"/>
    <property type="match status" value="1"/>
</dbReference>